<evidence type="ECO:0000313" key="1">
    <source>
        <dbReference type="EMBL" id="ENN78627.1"/>
    </source>
</evidence>
<dbReference type="PANTHER" id="PTHR10693">
    <property type="entry name" value="RAS GTPASE-ACTIVATING PROTEIN-BINDING PROTEIN"/>
    <property type="match status" value="1"/>
</dbReference>
<sequence length="91" mass="10603">MVMEAPPSPQSVGREFVRQYYTLLNRDPSHQHRFFNHLSSFIHGGLEPNRETNPIIGQKQIHLKIQQLHFRDCHAKITQAKIEKTAPVFSQ</sequence>
<dbReference type="PANTHER" id="PTHR10693:SF20">
    <property type="entry name" value="AT27578P"/>
    <property type="match status" value="1"/>
</dbReference>
<feature type="non-terminal residue" evidence="1">
    <location>
        <position position="1"/>
    </location>
</feature>
<dbReference type="GO" id="GO:0005829">
    <property type="term" value="C:cytosol"/>
    <property type="evidence" value="ECO:0007669"/>
    <property type="project" value="TreeGrafter"/>
</dbReference>
<dbReference type="GO" id="GO:1990904">
    <property type="term" value="C:ribonucleoprotein complex"/>
    <property type="evidence" value="ECO:0007669"/>
    <property type="project" value="TreeGrafter"/>
</dbReference>
<dbReference type="Pfam" id="PF02136">
    <property type="entry name" value="NTF2"/>
    <property type="match status" value="1"/>
</dbReference>
<dbReference type="InterPro" id="IPR002075">
    <property type="entry name" value="NTF2_dom"/>
</dbReference>
<gene>
    <name evidence="1" type="ORF">YQE_04909</name>
</gene>
<proteinExistence type="predicted"/>
<dbReference type="EMBL" id="KB740856">
    <property type="protein sequence ID" value="ENN78627.1"/>
    <property type="molecule type" value="Genomic_DNA"/>
</dbReference>
<dbReference type="InterPro" id="IPR018222">
    <property type="entry name" value="Nuclear_transport_factor_2_euk"/>
</dbReference>
<accession>N6UJ29</accession>
<dbReference type="AlphaFoldDB" id="N6UJ29"/>
<dbReference type="InterPro" id="IPR039539">
    <property type="entry name" value="Ras_GTPase_bind_prot"/>
</dbReference>
<dbReference type="HOGENOM" id="CLU_2429317_0_0_1"/>
<organism evidence="1">
    <name type="scientific">Dendroctonus ponderosae</name>
    <name type="common">Mountain pine beetle</name>
    <dbReference type="NCBI Taxonomy" id="77166"/>
    <lineage>
        <taxon>Eukaryota</taxon>
        <taxon>Metazoa</taxon>
        <taxon>Ecdysozoa</taxon>
        <taxon>Arthropoda</taxon>
        <taxon>Hexapoda</taxon>
        <taxon>Insecta</taxon>
        <taxon>Pterygota</taxon>
        <taxon>Neoptera</taxon>
        <taxon>Endopterygota</taxon>
        <taxon>Coleoptera</taxon>
        <taxon>Polyphaga</taxon>
        <taxon>Cucujiformia</taxon>
        <taxon>Curculionidae</taxon>
        <taxon>Scolytinae</taxon>
        <taxon>Dendroctonus</taxon>
    </lineage>
</organism>
<dbReference type="InterPro" id="IPR032710">
    <property type="entry name" value="NTF2-like_dom_sf"/>
</dbReference>
<reference evidence="1" key="1">
    <citation type="journal article" date="2013" name="Genome Biol.">
        <title>Draft genome of the mountain pine beetle, Dendroctonus ponderosae Hopkins, a major forest pest.</title>
        <authorList>
            <person name="Keeling C.I."/>
            <person name="Yuen M.M."/>
            <person name="Liao N.Y."/>
            <person name="Docking T.R."/>
            <person name="Chan S.K."/>
            <person name="Taylor G.A."/>
            <person name="Palmquist D.L."/>
            <person name="Jackman S.D."/>
            <person name="Nguyen A."/>
            <person name="Li M."/>
            <person name="Henderson H."/>
            <person name="Janes J.K."/>
            <person name="Zhao Y."/>
            <person name="Pandoh P."/>
            <person name="Moore R."/>
            <person name="Sperling F.A."/>
            <person name="Huber D.P."/>
            <person name="Birol I."/>
            <person name="Jones S.J."/>
            <person name="Bohlmann J."/>
        </authorList>
    </citation>
    <scope>NUCLEOTIDE SEQUENCE</scope>
</reference>
<dbReference type="Gene3D" id="3.10.450.50">
    <property type="match status" value="1"/>
</dbReference>
<dbReference type="SUPFAM" id="SSF54427">
    <property type="entry name" value="NTF2-like"/>
    <property type="match status" value="1"/>
</dbReference>
<dbReference type="OrthoDB" id="339151at2759"/>
<name>N6UJ29_DENPD</name>
<protein>
    <submittedName>
        <fullName evidence="1">Uncharacterized protein</fullName>
    </submittedName>
</protein>
<dbReference type="GO" id="GO:0003729">
    <property type="term" value="F:mRNA binding"/>
    <property type="evidence" value="ECO:0007669"/>
    <property type="project" value="TreeGrafter"/>
</dbReference>
<dbReference type="PROSITE" id="PS50177">
    <property type="entry name" value="NTF2_DOMAIN"/>
    <property type="match status" value="1"/>
</dbReference>